<gene>
    <name evidence="1" type="ORF">AELLOGFF_05316</name>
</gene>
<dbReference type="SUPFAM" id="SSF54427">
    <property type="entry name" value="NTF2-like"/>
    <property type="match status" value="1"/>
</dbReference>
<evidence type="ECO:0000313" key="2">
    <source>
        <dbReference type="Proteomes" id="UP000430146"/>
    </source>
</evidence>
<dbReference type="OrthoDB" id="7504149at2"/>
<dbReference type="RefSeq" id="WP_159233015.1">
    <property type="nucleotide sequence ID" value="NZ_CACSIP010000031.1"/>
</dbReference>
<reference evidence="1 2" key="1">
    <citation type="submission" date="2019-11" db="EMBL/GenBank/DDBJ databases">
        <authorList>
            <person name="Holert J."/>
        </authorList>
    </citation>
    <scope>NUCLEOTIDE SEQUENCE [LARGE SCALE GENOMIC DNA]</scope>
    <source>
        <strain evidence="1">BC8_1</strain>
    </source>
</reference>
<protein>
    <recommendedName>
        <fullName evidence="3">SnoaL-like domain-containing protein</fullName>
    </recommendedName>
</protein>
<dbReference type="Proteomes" id="UP000430146">
    <property type="component" value="Unassembled WGS sequence"/>
</dbReference>
<dbReference type="EMBL" id="CACSIP010000031">
    <property type="protein sequence ID" value="CAA0127784.1"/>
    <property type="molecule type" value="Genomic_DNA"/>
</dbReference>
<evidence type="ECO:0000313" key="1">
    <source>
        <dbReference type="EMBL" id="CAA0127784.1"/>
    </source>
</evidence>
<evidence type="ECO:0008006" key="3">
    <source>
        <dbReference type="Google" id="ProtNLM"/>
    </source>
</evidence>
<accession>A0A5S9R443</accession>
<organism evidence="1 2">
    <name type="scientific">Mycolicibacterium vanbaalenii</name>
    <name type="common">Mycobacterium vanbaalenii</name>
    <dbReference type="NCBI Taxonomy" id="110539"/>
    <lineage>
        <taxon>Bacteria</taxon>
        <taxon>Bacillati</taxon>
        <taxon>Actinomycetota</taxon>
        <taxon>Actinomycetes</taxon>
        <taxon>Mycobacteriales</taxon>
        <taxon>Mycobacteriaceae</taxon>
        <taxon>Mycolicibacterium</taxon>
    </lineage>
</organism>
<sequence length="154" mass="17138">MSGIDAVIGDYTGLQRTVLEYGRVVENLVDAAKEPGFGVDGWAPLGDLVAVDEFVRVGNFKEVMNWQEYISFLTNWAASAEWGCSFKRISQVGEVVFLELEERSKVGTFESVVNSMSVYEFTADGRIRHIDVYLQMELPSPELLAGYDGVEIAQ</sequence>
<name>A0A5S9R443_MYCVN</name>
<dbReference type="InterPro" id="IPR032710">
    <property type="entry name" value="NTF2-like_dom_sf"/>
</dbReference>
<proteinExistence type="predicted"/>
<dbReference type="AlphaFoldDB" id="A0A5S9R443"/>
<keyword evidence="2" id="KW-1185">Reference proteome</keyword>